<evidence type="ECO:0000256" key="4">
    <source>
        <dbReference type="ARBA" id="ARBA00022737"/>
    </source>
</evidence>
<dbReference type="InterPro" id="IPR015943">
    <property type="entry name" value="WD40/YVTN_repeat-like_dom_sf"/>
</dbReference>
<dbReference type="InterPro" id="IPR001680">
    <property type="entry name" value="WD40_rpt"/>
</dbReference>
<evidence type="ECO:0000256" key="2">
    <source>
        <dbReference type="ARBA" id="ARBA00022473"/>
    </source>
</evidence>
<dbReference type="GO" id="GO:0042073">
    <property type="term" value="P:intraciliary transport"/>
    <property type="evidence" value="ECO:0007669"/>
    <property type="project" value="TreeGrafter"/>
</dbReference>
<dbReference type="STRING" id="6280.A0A0N4U071"/>
<dbReference type="AlphaFoldDB" id="A0A0N4U071"/>
<keyword evidence="7" id="KW-0966">Cell projection</keyword>
<dbReference type="PROSITE" id="PS51257">
    <property type="entry name" value="PROKAR_LIPOPROTEIN"/>
    <property type="match status" value="1"/>
</dbReference>
<dbReference type="GO" id="GO:0005930">
    <property type="term" value="C:axoneme"/>
    <property type="evidence" value="ECO:0007669"/>
    <property type="project" value="TreeGrafter"/>
</dbReference>
<evidence type="ECO:0000256" key="5">
    <source>
        <dbReference type="ARBA" id="ARBA00022803"/>
    </source>
</evidence>
<keyword evidence="4" id="KW-0677">Repeat</keyword>
<evidence type="ECO:0000313" key="11">
    <source>
        <dbReference type="WBParaSite" id="BPAG_0001469101-mRNA-1"/>
    </source>
</evidence>
<dbReference type="SMART" id="SM00320">
    <property type="entry name" value="WD40"/>
    <property type="match status" value="3"/>
</dbReference>
<evidence type="ECO:0000256" key="8">
    <source>
        <dbReference type="ARBA" id="ARBA00038130"/>
    </source>
</evidence>
<evidence type="ECO:0000313" key="9">
    <source>
        <dbReference type="EMBL" id="VDN95804.1"/>
    </source>
</evidence>
<protein>
    <submittedName>
        <fullName evidence="11">WD_REPEATS_REGION domain-containing protein</fullName>
    </submittedName>
</protein>
<dbReference type="Gene3D" id="2.130.10.10">
    <property type="entry name" value="YVTN repeat-like/Quinoprotein amine dehydrogenase"/>
    <property type="match status" value="1"/>
</dbReference>
<keyword evidence="6" id="KW-0969">Cilium</keyword>
<keyword evidence="5" id="KW-0802">TPR repeat</keyword>
<dbReference type="GO" id="GO:0036064">
    <property type="term" value="C:ciliary basal body"/>
    <property type="evidence" value="ECO:0007669"/>
    <property type="project" value="TreeGrafter"/>
</dbReference>
<dbReference type="EMBL" id="UZAD01013845">
    <property type="protein sequence ID" value="VDN95804.1"/>
    <property type="molecule type" value="Genomic_DNA"/>
</dbReference>
<gene>
    <name evidence="9" type="ORF">BPAG_LOCUS14619</name>
</gene>
<evidence type="ECO:0000256" key="6">
    <source>
        <dbReference type="ARBA" id="ARBA00023069"/>
    </source>
</evidence>
<sequence>MDRRMQTKILTHNCPPYALVYTNNAIIIGGCDQRIVSYTENGQLLQQFDYCNEIDHEKEFTVAVRDTFGQSVIFGSFDRNCLHLRPDHRSFISGHTDGSIILYSMDRRMQTKILTHNCPPYALVYTNNAIIIGGCDQRIVSYTENGQLLQQFDYCNEIDHEKEFTVAVRDTFGQSVIFGSFDRVRLYSWNSRRGALDEGKPLEIRYLYTISALAWSPDGSTIAVGTLCGAVIILDCCLKHFILKGHFETKYVSPSQVIIKDTSTEQHVTIHSSKGLPINEIKVIFFSFCIFFFYFLN</sequence>
<name>A0A0N4U071_BRUPA</name>
<evidence type="ECO:0000256" key="1">
    <source>
        <dbReference type="ARBA" id="ARBA00004138"/>
    </source>
</evidence>
<comment type="similarity">
    <text evidence="8">Belongs to the IFT172 family.</text>
</comment>
<reference evidence="11" key="1">
    <citation type="submission" date="2017-02" db="UniProtKB">
        <authorList>
            <consortium name="WormBaseParasite"/>
        </authorList>
    </citation>
    <scope>IDENTIFICATION</scope>
</reference>
<dbReference type="Proteomes" id="UP000278627">
    <property type="component" value="Unassembled WGS sequence"/>
</dbReference>
<dbReference type="GO" id="GO:0030992">
    <property type="term" value="C:intraciliary transport particle B"/>
    <property type="evidence" value="ECO:0007669"/>
    <property type="project" value="TreeGrafter"/>
</dbReference>
<dbReference type="PANTHER" id="PTHR15722:SF2">
    <property type="entry name" value="INTRAFLAGELLAR TRANSPORT PROTEIN 172 HOMOLOG"/>
    <property type="match status" value="1"/>
</dbReference>
<dbReference type="InterPro" id="IPR036322">
    <property type="entry name" value="WD40_repeat_dom_sf"/>
</dbReference>
<evidence type="ECO:0000256" key="3">
    <source>
        <dbReference type="ARBA" id="ARBA00022574"/>
    </source>
</evidence>
<dbReference type="PANTHER" id="PTHR15722">
    <property type="entry name" value="IFT140/172-RELATED"/>
    <property type="match status" value="1"/>
</dbReference>
<keyword evidence="3" id="KW-0853">WD repeat</keyword>
<organism evidence="11">
    <name type="scientific">Brugia pahangi</name>
    <name type="common">Filarial nematode worm</name>
    <dbReference type="NCBI Taxonomy" id="6280"/>
    <lineage>
        <taxon>Eukaryota</taxon>
        <taxon>Metazoa</taxon>
        <taxon>Ecdysozoa</taxon>
        <taxon>Nematoda</taxon>
        <taxon>Chromadorea</taxon>
        <taxon>Rhabditida</taxon>
        <taxon>Spirurina</taxon>
        <taxon>Spiruromorpha</taxon>
        <taxon>Filarioidea</taxon>
        <taxon>Onchocercidae</taxon>
        <taxon>Brugia</taxon>
    </lineage>
</organism>
<dbReference type="SUPFAM" id="SSF50978">
    <property type="entry name" value="WD40 repeat-like"/>
    <property type="match status" value="1"/>
</dbReference>
<evidence type="ECO:0000256" key="7">
    <source>
        <dbReference type="ARBA" id="ARBA00023273"/>
    </source>
</evidence>
<accession>A0A0N4U071</accession>
<dbReference type="WBParaSite" id="BPAG_0001469101-mRNA-1">
    <property type="protein sequence ID" value="BPAG_0001469101-mRNA-1"/>
    <property type="gene ID" value="BPAG_0001469101"/>
</dbReference>
<evidence type="ECO:0000313" key="10">
    <source>
        <dbReference type="Proteomes" id="UP000278627"/>
    </source>
</evidence>
<proteinExistence type="inferred from homology"/>
<keyword evidence="10" id="KW-1185">Reference proteome</keyword>
<comment type="subcellular location">
    <subcellularLocation>
        <location evidence="1">Cell projection</location>
        <location evidence="1">Cilium</location>
    </subcellularLocation>
</comment>
<keyword evidence="2" id="KW-0217">Developmental protein</keyword>
<reference evidence="9 10" key="2">
    <citation type="submission" date="2018-11" db="EMBL/GenBank/DDBJ databases">
        <authorList>
            <consortium name="Pathogen Informatics"/>
        </authorList>
    </citation>
    <scope>NUCLEOTIDE SEQUENCE [LARGE SCALE GENOMIC DNA]</scope>
</reference>